<name>A0ABX0U857_9FLAO</name>
<accession>A0ABX0U857</accession>
<comment type="caution">
    <text evidence="1">The sequence shown here is derived from an EMBL/GenBank/DDBJ whole genome shotgun (WGS) entry which is preliminary data.</text>
</comment>
<proteinExistence type="predicted"/>
<dbReference type="Proteomes" id="UP000745859">
    <property type="component" value="Unassembled WGS sequence"/>
</dbReference>
<evidence type="ECO:0000313" key="1">
    <source>
        <dbReference type="EMBL" id="NIJ45037.1"/>
    </source>
</evidence>
<organism evidence="1 2">
    <name type="scientific">Wenyingzhuangia heitensis</name>
    <dbReference type="NCBI Taxonomy" id="1487859"/>
    <lineage>
        <taxon>Bacteria</taxon>
        <taxon>Pseudomonadati</taxon>
        <taxon>Bacteroidota</taxon>
        <taxon>Flavobacteriia</taxon>
        <taxon>Flavobacteriales</taxon>
        <taxon>Flavobacteriaceae</taxon>
        <taxon>Wenyingzhuangia</taxon>
    </lineage>
</organism>
<keyword evidence="2" id="KW-1185">Reference proteome</keyword>
<reference evidence="1 2" key="1">
    <citation type="submission" date="2020-03" db="EMBL/GenBank/DDBJ databases">
        <title>Genomic Encyclopedia of Type Strains, Phase IV (KMG-IV): sequencing the most valuable type-strain genomes for metagenomic binning, comparative biology and taxonomic classification.</title>
        <authorList>
            <person name="Goeker M."/>
        </authorList>
    </citation>
    <scope>NUCLEOTIDE SEQUENCE [LARGE SCALE GENOMIC DNA]</scope>
    <source>
        <strain evidence="1 2">DSM 101599</strain>
    </source>
</reference>
<gene>
    <name evidence="1" type="ORF">FHR24_001476</name>
</gene>
<evidence type="ECO:0000313" key="2">
    <source>
        <dbReference type="Proteomes" id="UP000745859"/>
    </source>
</evidence>
<sequence length="33" mass="4034">MRKEWIAHGVALIHTPYSKEELEPQSYWNNYNK</sequence>
<dbReference type="EMBL" id="JAASQL010000001">
    <property type="protein sequence ID" value="NIJ45037.1"/>
    <property type="molecule type" value="Genomic_DNA"/>
</dbReference>
<protein>
    <submittedName>
        <fullName evidence="1">Uncharacterized protein</fullName>
    </submittedName>
</protein>